<comment type="caution">
    <text evidence="1">The sequence shown here is derived from an EMBL/GenBank/DDBJ whole genome shotgun (WGS) entry which is preliminary data.</text>
</comment>
<accession>A0A645GUZ1</accession>
<sequence length="90" mass="10336">MVNYNKVPPSLLLLNLKFQPSDHFIPPSLEGPVKRIGIIKGLFTDANSGELIPVEMRIRYDAMARGNLSRDQYFFDSVEYSNIELERVSY</sequence>
<proteinExistence type="predicted"/>
<evidence type="ECO:0000313" key="1">
    <source>
        <dbReference type="EMBL" id="MPN29812.1"/>
    </source>
</evidence>
<protein>
    <submittedName>
        <fullName evidence="1">Uncharacterized protein</fullName>
    </submittedName>
</protein>
<reference evidence="1" key="1">
    <citation type="submission" date="2019-08" db="EMBL/GenBank/DDBJ databases">
        <authorList>
            <person name="Kucharzyk K."/>
            <person name="Murdoch R.W."/>
            <person name="Higgins S."/>
            <person name="Loffler F."/>
        </authorList>
    </citation>
    <scope>NUCLEOTIDE SEQUENCE</scope>
</reference>
<dbReference type="EMBL" id="VSSQ01080666">
    <property type="protein sequence ID" value="MPN29812.1"/>
    <property type="molecule type" value="Genomic_DNA"/>
</dbReference>
<name>A0A645GUZ1_9ZZZZ</name>
<dbReference type="AlphaFoldDB" id="A0A645GUZ1"/>
<gene>
    <name evidence="1" type="ORF">SDC9_177265</name>
</gene>
<organism evidence="1">
    <name type="scientific">bioreactor metagenome</name>
    <dbReference type="NCBI Taxonomy" id="1076179"/>
    <lineage>
        <taxon>unclassified sequences</taxon>
        <taxon>metagenomes</taxon>
        <taxon>ecological metagenomes</taxon>
    </lineage>
</organism>